<sequence length="99" mass="10985">MPHVLPLILTLEPVTRHRLRAVLMVEGAMVDMHEIILEDGTPRALGGDLSDLVDAANLQGRPVEIVAPWSEPVLGPLTLRQRLRHMLSEYQGPLPRRAA</sequence>
<dbReference type="EMBL" id="JBHSWA010000001">
    <property type="protein sequence ID" value="MFC6640837.1"/>
    <property type="molecule type" value="Genomic_DNA"/>
</dbReference>
<protein>
    <submittedName>
        <fullName evidence="1">Uncharacterized protein</fullName>
    </submittedName>
</protein>
<dbReference type="RefSeq" id="WP_132446805.1">
    <property type="nucleotide sequence ID" value="NZ_JBHSWA010000001.1"/>
</dbReference>
<comment type="caution">
    <text evidence="1">The sequence shown here is derived from an EMBL/GenBank/DDBJ whole genome shotgun (WGS) entry which is preliminary data.</text>
</comment>
<evidence type="ECO:0000313" key="2">
    <source>
        <dbReference type="Proteomes" id="UP001596403"/>
    </source>
</evidence>
<accession>A0ABW1YXZ1</accession>
<gene>
    <name evidence="1" type="ORF">ACFQAU_02915</name>
</gene>
<evidence type="ECO:0000313" key="1">
    <source>
        <dbReference type="EMBL" id="MFC6640837.1"/>
    </source>
</evidence>
<organism evidence="1 2">
    <name type="scientific">Sulfitobacter profundi</name>
    <dbReference type="NCBI Taxonomy" id="2679961"/>
    <lineage>
        <taxon>Bacteria</taxon>
        <taxon>Pseudomonadati</taxon>
        <taxon>Pseudomonadota</taxon>
        <taxon>Alphaproteobacteria</taxon>
        <taxon>Rhodobacterales</taxon>
        <taxon>Roseobacteraceae</taxon>
        <taxon>Sulfitobacter</taxon>
    </lineage>
</organism>
<dbReference type="Proteomes" id="UP001596403">
    <property type="component" value="Unassembled WGS sequence"/>
</dbReference>
<keyword evidence="2" id="KW-1185">Reference proteome</keyword>
<reference evidence="2" key="1">
    <citation type="journal article" date="2019" name="Int. J. Syst. Evol. Microbiol.">
        <title>The Global Catalogue of Microorganisms (GCM) 10K type strain sequencing project: providing services to taxonomists for standard genome sequencing and annotation.</title>
        <authorList>
            <consortium name="The Broad Institute Genomics Platform"/>
            <consortium name="The Broad Institute Genome Sequencing Center for Infectious Disease"/>
            <person name="Wu L."/>
            <person name="Ma J."/>
        </authorList>
    </citation>
    <scope>NUCLEOTIDE SEQUENCE [LARGE SCALE GENOMIC DNA]</scope>
    <source>
        <strain evidence="2">NBRC 111368</strain>
    </source>
</reference>
<proteinExistence type="predicted"/>
<name>A0ABW1YXZ1_9RHOB</name>